<evidence type="ECO:0000256" key="7">
    <source>
        <dbReference type="ARBA" id="ARBA00023136"/>
    </source>
</evidence>
<dbReference type="EC" id="2.3.1.275" evidence="10"/>
<dbReference type="UniPathway" id="UPA00085"/>
<dbReference type="GO" id="GO:0008654">
    <property type="term" value="P:phospholipid biosynthetic process"/>
    <property type="evidence" value="ECO:0007669"/>
    <property type="project" value="UniProtKB-UniRule"/>
</dbReference>
<keyword evidence="11" id="KW-0012">Acyltransferase</keyword>
<comment type="catalytic activity">
    <reaction evidence="10">
        <text>an acyl phosphate + sn-glycerol 3-phosphate = a 1-acyl-sn-glycero-3-phosphate + phosphate</text>
        <dbReference type="Rhea" id="RHEA:34075"/>
        <dbReference type="ChEBI" id="CHEBI:43474"/>
        <dbReference type="ChEBI" id="CHEBI:57597"/>
        <dbReference type="ChEBI" id="CHEBI:57970"/>
        <dbReference type="ChEBI" id="CHEBI:59918"/>
        <dbReference type="EC" id="2.3.1.275"/>
    </reaction>
</comment>
<evidence type="ECO:0000256" key="5">
    <source>
        <dbReference type="ARBA" id="ARBA00022989"/>
    </source>
</evidence>
<comment type="function">
    <text evidence="10">Catalyzes the transfer of an acyl group from acyl-phosphate (acyl-PO(4)) to glycerol-3-phosphate (G3P) to form lysophosphatidic acid (LPA). This enzyme utilizes acyl-phosphate as fatty acyl donor, but not acyl-CoA or acyl-ACP.</text>
</comment>
<sequence>MLTNIFLIILGYFIGAIPFGYIAGKLRGIDVRKEGSGNIGSTNVSRVLGKKTGRIVQVLDIAKGIMPVVIGKILICHLSRPDTSFFLVAIGLATICGHNWPIFLGFKGGKGVNTSLGVALGLMPVNAILCFAVWALVVFVWKYISLGSIVGAITFPILAFIFKEPWIFRILAIIVALFIVIRHKSNIKRLLKGEEPKMEKK</sequence>
<feature type="transmembrane region" description="Helical" evidence="10">
    <location>
        <begin position="143"/>
        <end position="160"/>
    </location>
</feature>
<keyword evidence="1 10" id="KW-1003">Cell membrane</keyword>
<proteinExistence type="inferred from homology"/>
<accession>A0A1J4SGN8</accession>
<evidence type="ECO:0000256" key="3">
    <source>
        <dbReference type="ARBA" id="ARBA00022679"/>
    </source>
</evidence>
<reference evidence="11 12" key="1">
    <citation type="journal article" date="2016" name="Environ. Microbiol.">
        <title>Genomic resolution of a cold subsurface aquifer community provides metabolic insights for novel microbes adapted to high CO concentrations.</title>
        <authorList>
            <person name="Probst A.J."/>
            <person name="Castelle C.J."/>
            <person name="Singh A."/>
            <person name="Brown C.T."/>
            <person name="Anantharaman K."/>
            <person name="Sharon I."/>
            <person name="Hug L.A."/>
            <person name="Burstein D."/>
            <person name="Emerson J.B."/>
            <person name="Thomas B.C."/>
            <person name="Banfield J.F."/>
        </authorList>
    </citation>
    <scope>NUCLEOTIDE SEQUENCE [LARGE SCALE GENOMIC DNA]</scope>
    <source>
        <strain evidence="11">CG1_02_38_46</strain>
    </source>
</reference>
<dbReference type="InterPro" id="IPR003811">
    <property type="entry name" value="G3P_acylTferase_PlsY"/>
</dbReference>
<evidence type="ECO:0000256" key="8">
    <source>
        <dbReference type="ARBA" id="ARBA00023209"/>
    </source>
</evidence>
<name>A0A1J4SGN8_9BACT</name>
<feature type="transmembrane region" description="Helical" evidence="10">
    <location>
        <begin position="6"/>
        <end position="24"/>
    </location>
</feature>
<keyword evidence="2 10" id="KW-0444">Lipid biosynthesis</keyword>
<dbReference type="Pfam" id="PF02660">
    <property type="entry name" value="G3P_acyltransf"/>
    <property type="match status" value="1"/>
</dbReference>
<dbReference type="AlphaFoldDB" id="A0A1J4SGN8"/>
<comment type="caution">
    <text evidence="11">The sequence shown here is derived from an EMBL/GenBank/DDBJ whole genome shotgun (WGS) entry which is preliminary data.</text>
</comment>
<feature type="transmembrane region" description="Helical" evidence="10">
    <location>
        <begin position="116"/>
        <end position="136"/>
    </location>
</feature>
<keyword evidence="5 10" id="KW-1133">Transmembrane helix</keyword>
<dbReference type="GO" id="GO:0005886">
    <property type="term" value="C:plasma membrane"/>
    <property type="evidence" value="ECO:0007669"/>
    <property type="project" value="UniProtKB-SubCell"/>
</dbReference>
<dbReference type="EMBL" id="MNUO01000058">
    <property type="protein sequence ID" value="OIN97222.1"/>
    <property type="molecule type" value="Genomic_DNA"/>
</dbReference>
<dbReference type="SMART" id="SM01207">
    <property type="entry name" value="G3P_acyltransf"/>
    <property type="match status" value="1"/>
</dbReference>
<comment type="similarity">
    <text evidence="10">Belongs to the PlsY family.</text>
</comment>
<keyword evidence="3 10" id="KW-0808">Transferase</keyword>
<dbReference type="Proteomes" id="UP000182278">
    <property type="component" value="Unassembled WGS sequence"/>
</dbReference>
<dbReference type="PANTHER" id="PTHR30309:SF0">
    <property type="entry name" value="GLYCEROL-3-PHOSPHATE ACYLTRANSFERASE-RELATED"/>
    <property type="match status" value="1"/>
</dbReference>
<dbReference type="GO" id="GO:0043772">
    <property type="term" value="F:acyl-phosphate glycerol-3-phosphate acyltransferase activity"/>
    <property type="evidence" value="ECO:0007669"/>
    <property type="project" value="UniProtKB-UniRule"/>
</dbReference>
<dbReference type="PANTHER" id="PTHR30309">
    <property type="entry name" value="INNER MEMBRANE PROTEIN YGIH"/>
    <property type="match status" value="1"/>
</dbReference>
<keyword evidence="9 10" id="KW-1208">Phospholipid metabolism</keyword>
<evidence type="ECO:0000256" key="6">
    <source>
        <dbReference type="ARBA" id="ARBA00023098"/>
    </source>
</evidence>
<evidence type="ECO:0000256" key="10">
    <source>
        <dbReference type="HAMAP-Rule" id="MF_01043"/>
    </source>
</evidence>
<evidence type="ECO:0000256" key="9">
    <source>
        <dbReference type="ARBA" id="ARBA00023264"/>
    </source>
</evidence>
<evidence type="ECO:0000256" key="2">
    <source>
        <dbReference type="ARBA" id="ARBA00022516"/>
    </source>
</evidence>
<protein>
    <recommendedName>
        <fullName evidence="10">Glycerol-3-phosphate acyltransferase</fullName>
    </recommendedName>
    <alternativeName>
        <fullName evidence="10">Acyl-PO4 G3P acyltransferase</fullName>
    </alternativeName>
    <alternativeName>
        <fullName evidence="10">Acyl-phosphate--glycerol-3-phosphate acyltransferase</fullName>
    </alternativeName>
    <alternativeName>
        <fullName evidence="10">G3P acyltransferase</fullName>
        <shortName evidence="10">GPAT</shortName>
        <ecNumber evidence="10">2.3.1.275</ecNumber>
    </alternativeName>
    <alternativeName>
        <fullName evidence="10">Lysophosphatidic acid synthase</fullName>
        <shortName evidence="10">LPA synthase</shortName>
    </alternativeName>
</protein>
<dbReference type="NCBIfam" id="TIGR00023">
    <property type="entry name" value="glycerol-3-phosphate 1-O-acyltransferase PlsY"/>
    <property type="match status" value="1"/>
</dbReference>
<evidence type="ECO:0000313" key="11">
    <source>
        <dbReference type="EMBL" id="OIN97222.1"/>
    </source>
</evidence>
<keyword evidence="4 10" id="KW-0812">Transmembrane</keyword>
<comment type="subunit">
    <text evidence="10">Probably interacts with PlsX.</text>
</comment>
<comment type="pathway">
    <text evidence="10">Lipid metabolism; phospholipid metabolism.</text>
</comment>
<evidence type="ECO:0000256" key="4">
    <source>
        <dbReference type="ARBA" id="ARBA00022692"/>
    </source>
</evidence>
<keyword evidence="8 10" id="KW-0594">Phospholipid biosynthesis</keyword>
<gene>
    <name evidence="10" type="primary">plsY</name>
    <name evidence="11" type="ORF">AUJ66_04005</name>
</gene>
<dbReference type="STRING" id="1817893.AUJ66_04005"/>
<keyword evidence="6 10" id="KW-0443">Lipid metabolism</keyword>
<evidence type="ECO:0000256" key="1">
    <source>
        <dbReference type="ARBA" id="ARBA00022475"/>
    </source>
</evidence>
<evidence type="ECO:0000313" key="12">
    <source>
        <dbReference type="Proteomes" id="UP000182278"/>
    </source>
</evidence>
<dbReference type="HAMAP" id="MF_01043">
    <property type="entry name" value="PlsY"/>
    <property type="match status" value="1"/>
</dbReference>
<keyword evidence="7 10" id="KW-0472">Membrane</keyword>
<feature type="transmembrane region" description="Helical" evidence="10">
    <location>
        <begin position="85"/>
        <end position="104"/>
    </location>
</feature>
<comment type="subcellular location">
    <subcellularLocation>
        <location evidence="10">Cell membrane</location>
        <topology evidence="10">Multi-pass membrane protein</topology>
    </subcellularLocation>
</comment>
<organism evidence="11 12">
    <name type="scientific">Candidatus Desantisbacteria bacterium CG1_02_38_46</name>
    <dbReference type="NCBI Taxonomy" id="1817893"/>
    <lineage>
        <taxon>Bacteria</taxon>
        <taxon>Candidatus Desantisiibacteriota</taxon>
    </lineage>
</organism>
<feature type="transmembrane region" description="Helical" evidence="10">
    <location>
        <begin position="166"/>
        <end position="182"/>
    </location>
</feature>